<dbReference type="AlphaFoldDB" id="A0A8S9TKK5"/>
<comment type="subcellular location">
    <subcellularLocation>
        <location evidence="1">Vacuole membrane</location>
        <topology evidence="1">Lipid-anchor</topology>
    </subcellularLocation>
</comment>
<dbReference type="GO" id="GO:0071562">
    <property type="term" value="P:nucleus-vacuole junction assembly"/>
    <property type="evidence" value="ECO:0007669"/>
    <property type="project" value="InterPro"/>
</dbReference>
<evidence type="ECO:0000256" key="6">
    <source>
        <dbReference type="ARBA" id="ARBA00023288"/>
    </source>
</evidence>
<dbReference type="SMART" id="SM00185">
    <property type="entry name" value="ARM"/>
    <property type="match status" value="4"/>
</dbReference>
<sequence length="708" mass="78234">MTRKSELPTQVCRDEKNVVEKQILRPNDSIIRRGAVVYMPGRALVEPEDAEYPHVPTPKELELSRQLVEIQQEENVRETRALTQIRDLESQVHKLQVRVHDLTQMLQSTKRDQILAQQATVEEERKRCKVTVQALQTELDQKRNDKEAQKNWQCRFIAPVDVPDDVFGCSTSSMPAPVIDPKEDVFSRFAQSLALLPASQAPQVAEAGALPFLVHLLQQKMGDVVTGSVLIALVHLAIYRTKSRSHQPSASSKNGLDIREQIVKAGVCLPLIELLENSENARVLVEASRLCAALASYVPNKRVLASKNVVRVLAQHLMPRIPPRNREKRDDDDEEDISLKLEQIPFPWDVDVQQNMLSALTNLSHDCEILRSQIAATPNFLPIVVRYVRESSSSGVQTEAAKLLGNMAYNHVVNQSALMAAEAPSALTACLTAANLQRSPLLARAGAIGLANLAYTSVNQLTIGYSSASTLLLQLLVDAVSQPAVVEAASTALACLCHQNPPNKARIAAQNGLQVLLYALGATRDTEGDEDERGVGAALIALCDSFAVLANSRPDRQQVLELDGHFLLCQLCHNCSVMKTPKLLESSARAICALVPPPLERSALLADSRESKMETKSVALKALERARHLLEQESQRHRHGEEGDAMKGRRRWLTQTIDLLISYQISAPLPLEKTGSDGQVEFRNRSSFSLESLTAIPPDDLCPHFYDH</sequence>
<protein>
    <recommendedName>
        <fullName evidence="7">Vacuolar protein 8</fullName>
    </recommendedName>
</protein>
<comment type="similarity">
    <text evidence="2">Belongs to the beta-catenin family.</text>
</comment>
<keyword evidence="3" id="KW-0926">Vacuole</keyword>
<comment type="caution">
    <text evidence="9">The sequence shown here is derived from an EMBL/GenBank/DDBJ whole genome shotgun (WGS) entry which is preliminary data.</text>
</comment>
<proteinExistence type="inferred from homology"/>
<dbReference type="InterPro" id="IPR011989">
    <property type="entry name" value="ARM-like"/>
</dbReference>
<dbReference type="GO" id="GO:0005774">
    <property type="term" value="C:vacuolar membrane"/>
    <property type="evidence" value="ECO:0007669"/>
    <property type="project" value="UniProtKB-SubCell"/>
</dbReference>
<dbReference type="InterPro" id="IPR016024">
    <property type="entry name" value="ARM-type_fold"/>
</dbReference>
<dbReference type="Gene3D" id="1.25.10.10">
    <property type="entry name" value="Leucine-rich Repeat Variant"/>
    <property type="match status" value="2"/>
</dbReference>
<name>A0A8S9TKK5_PHYIN</name>
<organism evidence="9 10">
    <name type="scientific">Phytophthora infestans</name>
    <name type="common">Potato late blight agent</name>
    <name type="synonym">Botrytis infestans</name>
    <dbReference type="NCBI Taxonomy" id="4787"/>
    <lineage>
        <taxon>Eukaryota</taxon>
        <taxon>Sar</taxon>
        <taxon>Stramenopiles</taxon>
        <taxon>Oomycota</taxon>
        <taxon>Peronosporomycetes</taxon>
        <taxon>Peronosporales</taxon>
        <taxon>Peronosporaceae</taxon>
        <taxon>Phytophthora</taxon>
    </lineage>
</organism>
<reference evidence="9" key="1">
    <citation type="submission" date="2020-03" db="EMBL/GenBank/DDBJ databases">
        <title>Hybrid Assembly of Korean Phytophthora infestans isolates.</title>
        <authorList>
            <person name="Prokchorchik M."/>
            <person name="Lee Y."/>
            <person name="Seo J."/>
            <person name="Cho J.-H."/>
            <person name="Park Y.-E."/>
            <person name="Jang D.-C."/>
            <person name="Im J.-S."/>
            <person name="Choi J.-G."/>
            <person name="Park H.-J."/>
            <person name="Lee G.-B."/>
            <person name="Lee Y.-G."/>
            <person name="Hong S.-Y."/>
            <person name="Cho K."/>
            <person name="Sohn K.H."/>
        </authorList>
    </citation>
    <scope>NUCLEOTIDE SEQUENCE</scope>
    <source>
        <strain evidence="9">KR_2_A2</strain>
    </source>
</reference>
<dbReference type="PANTHER" id="PTHR47249">
    <property type="entry name" value="VACUOLAR PROTEIN 8"/>
    <property type="match status" value="1"/>
</dbReference>
<accession>A0A8S9TKK5</accession>
<keyword evidence="6" id="KW-0449">Lipoprotein</keyword>
<keyword evidence="5" id="KW-0472">Membrane</keyword>
<dbReference type="Proteomes" id="UP000704712">
    <property type="component" value="Unassembled WGS sequence"/>
</dbReference>
<dbReference type="SUPFAM" id="SSF48371">
    <property type="entry name" value="ARM repeat"/>
    <property type="match status" value="1"/>
</dbReference>
<evidence type="ECO:0000313" key="10">
    <source>
        <dbReference type="Proteomes" id="UP000704712"/>
    </source>
</evidence>
<evidence type="ECO:0000313" key="9">
    <source>
        <dbReference type="EMBL" id="KAF4128881.1"/>
    </source>
</evidence>
<gene>
    <name evidence="9" type="ORF">GN958_ATG21942</name>
</gene>
<keyword evidence="4" id="KW-0677">Repeat</keyword>
<evidence type="ECO:0000256" key="1">
    <source>
        <dbReference type="ARBA" id="ARBA00004592"/>
    </source>
</evidence>
<evidence type="ECO:0000256" key="8">
    <source>
        <dbReference type="SAM" id="Coils"/>
    </source>
</evidence>
<evidence type="ECO:0000256" key="3">
    <source>
        <dbReference type="ARBA" id="ARBA00022554"/>
    </source>
</evidence>
<dbReference type="InterPro" id="IPR000225">
    <property type="entry name" value="Armadillo"/>
</dbReference>
<evidence type="ECO:0000256" key="5">
    <source>
        <dbReference type="ARBA" id="ARBA00023136"/>
    </source>
</evidence>
<evidence type="ECO:0000256" key="4">
    <source>
        <dbReference type="ARBA" id="ARBA00022737"/>
    </source>
</evidence>
<feature type="coiled-coil region" evidence="8">
    <location>
        <begin position="85"/>
        <end position="145"/>
    </location>
</feature>
<keyword evidence="8" id="KW-0175">Coiled coil</keyword>
<dbReference type="PANTHER" id="PTHR47249:SF1">
    <property type="entry name" value="VACUOLAR PROTEIN 8"/>
    <property type="match status" value="1"/>
</dbReference>
<evidence type="ECO:0000256" key="2">
    <source>
        <dbReference type="ARBA" id="ARBA00005462"/>
    </source>
</evidence>
<evidence type="ECO:0000256" key="7">
    <source>
        <dbReference type="ARBA" id="ARBA00026209"/>
    </source>
</evidence>
<dbReference type="EMBL" id="JAACNO010003044">
    <property type="protein sequence ID" value="KAF4128881.1"/>
    <property type="molecule type" value="Genomic_DNA"/>
</dbReference>
<dbReference type="InterPro" id="IPR045156">
    <property type="entry name" value="Vac8"/>
</dbReference>
<dbReference type="GO" id="GO:0043495">
    <property type="term" value="F:protein-membrane adaptor activity"/>
    <property type="evidence" value="ECO:0007669"/>
    <property type="project" value="InterPro"/>
</dbReference>